<protein>
    <submittedName>
        <fullName evidence="4">DUF1572 domain-containing protein</fullName>
    </submittedName>
</protein>
<feature type="binding site" evidence="2">
    <location>
        <position position="46"/>
    </location>
    <ligand>
        <name>a divalent metal cation</name>
        <dbReference type="ChEBI" id="CHEBI:60240"/>
    </ligand>
</feature>
<feature type="coiled-coil region" evidence="3">
    <location>
        <begin position="6"/>
        <end position="33"/>
    </location>
</feature>
<keyword evidence="3" id="KW-0175">Coiled coil</keyword>
<keyword evidence="1 2" id="KW-0479">Metal-binding</keyword>
<evidence type="ECO:0000313" key="5">
    <source>
        <dbReference type="Proteomes" id="UP000727490"/>
    </source>
</evidence>
<proteinExistence type="predicted"/>
<dbReference type="AlphaFoldDB" id="A0A951MAU8"/>
<evidence type="ECO:0000256" key="1">
    <source>
        <dbReference type="ARBA" id="ARBA00022723"/>
    </source>
</evidence>
<keyword evidence="5" id="KW-1185">Reference proteome</keyword>
<dbReference type="Proteomes" id="UP000727490">
    <property type="component" value="Unassembled WGS sequence"/>
</dbReference>
<organism evidence="4 5">
    <name type="scientific">Arthrospiribacter ruber</name>
    <dbReference type="NCBI Taxonomy" id="2487934"/>
    <lineage>
        <taxon>Bacteria</taxon>
        <taxon>Pseudomonadati</taxon>
        <taxon>Bacteroidota</taxon>
        <taxon>Cytophagia</taxon>
        <taxon>Cytophagales</taxon>
        <taxon>Cyclobacteriaceae</taxon>
        <taxon>Arthrospiribacter</taxon>
    </lineage>
</organism>
<dbReference type="InterPro" id="IPR007837">
    <property type="entry name" value="DinB"/>
</dbReference>
<gene>
    <name evidence="4" type="ORF">EGN73_10475</name>
</gene>
<dbReference type="GO" id="GO:0046872">
    <property type="term" value="F:metal ion binding"/>
    <property type="evidence" value="ECO:0007669"/>
    <property type="project" value="UniProtKB-KW"/>
</dbReference>
<dbReference type="EMBL" id="RPHB01000004">
    <property type="protein sequence ID" value="MBW3468236.1"/>
    <property type="molecule type" value="Genomic_DNA"/>
</dbReference>
<feature type="binding site" evidence="2">
    <location>
        <position position="130"/>
    </location>
    <ligand>
        <name>a divalent metal cation</name>
        <dbReference type="ChEBI" id="CHEBI:60240"/>
    </ligand>
</feature>
<dbReference type="RefSeq" id="WP_219289215.1">
    <property type="nucleotide sequence ID" value="NZ_RPHB01000004.1"/>
</dbReference>
<accession>A0A951MAU8</accession>
<evidence type="ECO:0000313" key="4">
    <source>
        <dbReference type="EMBL" id="MBW3468236.1"/>
    </source>
</evidence>
<evidence type="ECO:0000256" key="3">
    <source>
        <dbReference type="SAM" id="Coils"/>
    </source>
</evidence>
<evidence type="ECO:0000256" key="2">
    <source>
        <dbReference type="PIRSR" id="PIRSR607837-1"/>
    </source>
</evidence>
<dbReference type="Pfam" id="PF05163">
    <property type="entry name" value="DinB"/>
    <property type="match status" value="1"/>
</dbReference>
<comment type="caution">
    <text evidence="4">The sequence shown here is derived from an EMBL/GenBank/DDBJ whole genome shotgun (WGS) entry which is preliminary data.</text>
</comment>
<sequence length="147" mass="17487">MKDTLMTLFDRDLKRLKSELQSYQNEEVIWETSIGINNSAGHLTLHLVGNLNHYIGFHLGKSNFVRNREEEFSGHKRSLTELLKMVDDTMLEINQALLQFPEDWLSRNYPEDVFGYEMSNEFFLVHLISHFNYHLGQINYHRRILDK</sequence>
<reference evidence="4 5" key="1">
    <citation type="journal article" date="2020" name="Syst. Appl. Microbiol.">
        <title>Arthrospiribacter ruber gen. nov., sp. nov., a novel bacterium isolated from Arthrospira cultures.</title>
        <authorList>
            <person name="Waleron M."/>
            <person name="Misztak A."/>
            <person name="Waleron M.M."/>
            <person name="Furmaniak M."/>
            <person name="Mrozik A."/>
            <person name="Waleron K."/>
        </authorList>
    </citation>
    <scope>NUCLEOTIDE SEQUENCE [LARGE SCALE GENOMIC DNA]</scope>
    <source>
        <strain evidence="4 5">DPMB0001</strain>
    </source>
</reference>
<feature type="binding site" evidence="2">
    <location>
        <position position="134"/>
    </location>
    <ligand>
        <name>a divalent metal cation</name>
        <dbReference type="ChEBI" id="CHEBI:60240"/>
    </ligand>
</feature>
<name>A0A951MAU8_9BACT</name>